<feature type="region of interest" description="Disordered" evidence="1">
    <location>
        <begin position="43"/>
        <end position="129"/>
    </location>
</feature>
<reference evidence="2" key="1">
    <citation type="submission" date="2017-08" db="EMBL/GenBank/DDBJ databases">
        <authorList>
            <person name="Polle J.E."/>
            <person name="Barry K."/>
            <person name="Cushman J."/>
            <person name="Schmutz J."/>
            <person name="Tran D."/>
            <person name="Hathwaick L.T."/>
            <person name="Yim W.C."/>
            <person name="Jenkins J."/>
            <person name="Mckie-Krisberg Z.M."/>
            <person name="Prochnik S."/>
            <person name="Lindquist E."/>
            <person name="Dockter R.B."/>
            <person name="Adam C."/>
            <person name="Molina H."/>
            <person name="Bunkerborg J."/>
            <person name="Jin E."/>
            <person name="Buchheim M."/>
            <person name="Magnuson J."/>
        </authorList>
    </citation>
    <scope>NUCLEOTIDE SEQUENCE</scope>
    <source>
        <strain evidence="2">CCAP 19/18</strain>
    </source>
</reference>
<accession>A0ABQ7GJI1</accession>
<name>A0ABQ7GJI1_DUNSA</name>
<evidence type="ECO:0008006" key="4">
    <source>
        <dbReference type="Google" id="ProtNLM"/>
    </source>
</evidence>
<dbReference type="Proteomes" id="UP000815325">
    <property type="component" value="Unassembled WGS sequence"/>
</dbReference>
<evidence type="ECO:0000256" key="1">
    <source>
        <dbReference type="SAM" id="MobiDB-lite"/>
    </source>
</evidence>
<evidence type="ECO:0000313" key="2">
    <source>
        <dbReference type="EMBL" id="KAF5834713.1"/>
    </source>
</evidence>
<proteinExistence type="predicted"/>
<dbReference type="EMBL" id="MU069742">
    <property type="protein sequence ID" value="KAF5834713.1"/>
    <property type="molecule type" value="Genomic_DNA"/>
</dbReference>
<comment type="caution">
    <text evidence="2">The sequence shown here is derived from an EMBL/GenBank/DDBJ whole genome shotgun (WGS) entry which is preliminary data.</text>
</comment>
<feature type="compositionally biased region" description="Low complexity" evidence="1">
    <location>
        <begin position="92"/>
        <end position="118"/>
    </location>
</feature>
<keyword evidence="3" id="KW-1185">Reference proteome</keyword>
<sequence length="157" mass="15736">MHLAADAAVYNKRKEAAAEAAAAAAAVAAAAAIAAACEDGGAPEVEMQDQHQLQQQQQQQQQHIEEGDTPAMPCSVKKETGAPGTATGGVVGASRAAPSTSVAQTTTTPVTAPTHTSSMQGGGTEARHEGAREALLAGHAAHEGSAPLAIMHSVLRD</sequence>
<protein>
    <recommendedName>
        <fullName evidence="4">Encoded protein</fullName>
    </recommendedName>
</protein>
<gene>
    <name evidence="2" type="ORF">DUNSADRAFT_8538</name>
</gene>
<feature type="compositionally biased region" description="Low complexity" evidence="1">
    <location>
        <begin position="50"/>
        <end position="62"/>
    </location>
</feature>
<organism evidence="2 3">
    <name type="scientific">Dunaliella salina</name>
    <name type="common">Green alga</name>
    <name type="synonym">Protococcus salinus</name>
    <dbReference type="NCBI Taxonomy" id="3046"/>
    <lineage>
        <taxon>Eukaryota</taxon>
        <taxon>Viridiplantae</taxon>
        <taxon>Chlorophyta</taxon>
        <taxon>core chlorophytes</taxon>
        <taxon>Chlorophyceae</taxon>
        <taxon>CS clade</taxon>
        <taxon>Chlamydomonadales</taxon>
        <taxon>Dunaliellaceae</taxon>
        <taxon>Dunaliella</taxon>
    </lineage>
</organism>
<evidence type="ECO:0000313" key="3">
    <source>
        <dbReference type="Proteomes" id="UP000815325"/>
    </source>
</evidence>